<dbReference type="Proteomes" id="UP001519460">
    <property type="component" value="Unassembled WGS sequence"/>
</dbReference>
<protein>
    <submittedName>
        <fullName evidence="1">Uncharacterized protein</fullName>
    </submittedName>
</protein>
<gene>
    <name evidence="1" type="ORF">BaRGS_00012754</name>
</gene>
<evidence type="ECO:0000313" key="1">
    <source>
        <dbReference type="EMBL" id="KAK7496053.1"/>
    </source>
</evidence>
<sequence>MRTGRIIPMSRIAEDETEDMVAKSGYTEQDWDTKADELKKVTFKPTLSTFEADILQQMGIKDERKRAPTYWY</sequence>
<name>A0ABD0L9X8_9CAEN</name>
<proteinExistence type="predicted"/>
<accession>A0ABD0L9X8</accession>
<reference evidence="1 2" key="1">
    <citation type="journal article" date="2023" name="Sci. Data">
        <title>Genome assembly of the Korean intertidal mud-creeper Batillaria attramentaria.</title>
        <authorList>
            <person name="Patra A.K."/>
            <person name="Ho P.T."/>
            <person name="Jun S."/>
            <person name="Lee S.J."/>
            <person name="Kim Y."/>
            <person name="Won Y.J."/>
        </authorList>
    </citation>
    <scope>NUCLEOTIDE SEQUENCE [LARGE SCALE GENOMIC DNA]</scope>
    <source>
        <strain evidence="1">Wonlab-2016</strain>
    </source>
</reference>
<dbReference type="AlphaFoldDB" id="A0ABD0L9X8"/>
<evidence type="ECO:0000313" key="2">
    <source>
        <dbReference type="Proteomes" id="UP001519460"/>
    </source>
</evidence>
<organism evidence="1 2">
    <name type="scientific">Batillaria attramentaria</name>
    <dbReference type="NCBI Taxonomy" id="370345"/>
    <lineage>
        <taxon>Eukaryota</taxon>
        <taxon>Metazoa</taxon>
        <taxon>Spiralia</taxon>
        <taxon>Lophotrochozoa</taxon>
        <taxon>Mollusca</taxon>
        <taxon>Gastropoda</taxon>
        <taxon>Caenogastropoda</taxon>
        <taxon>Sorbeoconcha</taxon>
        <taxon>Cerithioidea</taxon>
        <taxon>Batillariidae</taxon>
        <taxon>Batillaria</taxon>
    </lineage>
</organism>
<comment type="caution">
    <text evidence="1">The sequence shown here is derived from an EMBL/GenBank/DDBJ whole genome shotgun (WGS) entry which is preliminary data.</text>
</comment>
<dbReference type="EMBL" id="JACVVK020000070">
    <property type="protein sequence ID" value="KAK7496053.1"/>
    <property type="molecule type" value="Genomic_DNA"/>
</dbReference>
<keyword evidence="2" id="KW-1185">Reference proteome</keyword>